<accession>A0A422P8K1</accession>
<feature type="compositionally biased region" description="Low complexity" evidence="3">
    <location>
        <begin position="493"/>
        <end position="509"/>
    </location>
</feature>
<dbReference type="Gene3D" id="1.25.40.10">
    <property type="entry name" value="Tetratricopeptide repeat domain"/>
    <property type="match status" value="1"/>
</dbReference>
<keyword evidence="1" id="KW-0677">Repeat</keyword>
<comment type="caution">
    <text evidence="4">The sequence shown here is derived from an EMBL/GenBank/DDBJ whole genome shotgun (WGS) entry which is preliminary data.</text>
</comment>
<evidence type="ECO:0000256" key="3">
    <source>
        <dbReference type="SAM" id="MobiDB-lite"/>
    </source>
</evidence>
<dbReference type="PANTHER" id="PTHR22904">
    <property type="entry name" value="TPR REPEAT CONTAINING PROTEIN"/>
    <property type="match status" value="1"/>
</dbReference>
<dbReference type="GeneID" id="40319620"/>
<gene>
    <name evidence="4" type="ORF">Tco025E_06009</name>
</gene>
<name>A0A422P8K1_9TRYP</name>
<dbReference type="RefSeq" id="XP_029227023.1">
    <property type="nucleotide sequence ID" value="XM_029372898.1"/>
</dbReference>
<dbReference type="EMBL" id="MKKU01000380">
    <property type="protein sequence ID" value="RNF14041.1"/>
    <property type="molecule type" value="Genomic_DNA"/>
</dbReference>
<dbReference type="OrthoDB" id="433738at2759"/>
<keyword evidence="2" id="KW-0802">TPR repeat</keyword>
<evidence type="ECO:0000256" key="2">
    <source>
        <dbReference type="ARBA" id="ARBA00022803"/>
    </source>
</evidence>
<dbReference type="PANTHER" id="PTHR22904:SF523">
    <property type="entry name" value="STRESS-INDUCED-PHOSPHOPROTEIN 1"/>
    <property type="match status" value="1"/>
</dbReference>
<dbReference type="InterPro" id="IPR011990">
    <property type="entry name" value="TPR-like_helical_dom_sf"/>
</dbReference>
<evidence type="ECO:0000313" key="4">
    <source>
        <dbReference type="EMBL" id="RNF14041.1"/>
    </source>
</evidence>
<keyword evidence="5" id="KW-1185">Reference proteome</keyword>
<feature type="region of interest" description="Disordered" evidence="3">
    <location>
        <begin position="484"/>
        <end position="509"/>
    </location>
</feature>
<dbReference type="GO" id="GO:0051879">
    <property type="term" value="F:Hsp90 protein binding"/>
    <property type="evidence" value="ECO:0007669"/>
    <property type="project" value="TreeGrafter"/>
</dbReference>
<dbReference type="SUPFAM" id="SSF48452">
    <property type="entry name" value="TPR-like"/>
    <property type="match status" value="1"/>
</dbReference>
<organism evidence="4 5">
    <name type="scientific">Trypanosoma conorhini</name>
    <dbReference type="NCBI Taxonomy" id="83891"/>
    <lineage>
        <taxon>Eukaryota</taxon>
        <taxon>Discoba</taxon>
        <taxon>Euglenozoa</taxon>
        <taxon>Kinetoplastea</taxon>
        <taxon>Metakinetoplastina</taxon>
        <taxon>Trypanosomatida</taxon>
        <taxon>Trypanosomatidae</taxon>
        <taxon>Trypanosoma</taxon>
    </lineage>
</organism>
<evidence type="ECO:0000256" key="1">
    <source>
        <dbReference type="ARBA" id="ARBA00022737"/>
    </source>
</evidence>
<dbReference type="AlphaFoldDB" id="A0A422P8K1"/>
<feature type="region of interest" description="Disordered" evidence="3">
    <location>
        <begin position="1"/>
        <end position="31"/>
    </location>
</feature>
<sequence>MPAGDPCWSYEEEEAEVPGSGHDSSSDESEWGTVKENFCINGILGDEEEGDLVDEEDGKQLYLPEPVVSLTVRQKPELPQLSPESLPAGCHVWVVDEDDVRLLLREYWDDSYGAVCNGRLRGTVVRHSDNVTLVSFYDDHLEMSYGLSLPRVCLSKEPIKAYDRSLGGSNRFAESCFGIGNLDPRVGRFREEAEALKINRQFYESLSVMEIQVPQSTPQLAVVLENLNEGAYEAALTLLSKLPSNVFNRVDCLVLRSRANAFLGRFTEALKDAMRAIEEEPRWVKGNLAAARALSGLGKFEEAARQINRARLLLPHSHELRKIEELNSFMLNLQLELPRHYLGLYLDAQYTKKLLSFRPFKKDEVVFKGDHVILAMESIFAAPSNRCCVCLKPGGQMMRVPVDLEGNPSEELARYCSAECQQRSSLFFVMELGRHRVALERARDLISCTLAQTANELPLDMTYMTTRLFLMICVTHERLASKRRQTRRRNDVSSTSSISFEDSSRSGGSDTTGLLPLKAALQHLGVYPLPTDRLSSGVREKMYVLYNTITAFFSDSDKQRYPAALFYALYEYVCAFAIAVHVPRSDSRIYYLPKLMGAVRHVEASEANCRVTFSEAGTDIALVASRHVFPHETLSVPDWDKLDTE</sequence>
<evidence type="ECO:0000313" key="5">
    <source>
        <dbReference type="Proteomes" id="UP000284403"/>
    </source>
</evidence>
<protein>
    <submittedName>
        <fullName evidence="4">Uncharacterized protein</fullName>
    </submittedName>
</protein>
<proteinExistence type="predicted"/>
<dbReference type="Proteomes" id="UP000284403">
    <property type="component" value="Unassembled WGS sequence"/>
</dbReference>
<reference evidence="4 5" key="1">
    <citation type="journal article" date="2018" name="BMC Genomics">
        <title>Genomic comparison of Trypanosoma conorhini and Trypanosoma rangeli to Trypanosoma cruzi strains of high and low virulence.</title>
        <authorList>
            <person name="Bradwell K.R."/>
            <person name="Koparde V.N."/>
            <person name="Matveyev A.V."/>
            <person name="Serrano M.G."/>
            <person name="Alves J.M."/>
            <person name="Parikh H."/>
            <person name="Huang B."/>
            <person name="Lee V."/>
            <person name="Espinosa-Alvarez O."/>
            <person name="Ortiz P.A."/>
            <person name="Costa-Martins A.G."/>
            <person name="Teixeira M.M."/>
            <person name="Buck G.A."/>
        </authorList>
    </citation>
    <scope>NUCLEOTIDE SEQUENCE [LARGE SCALE GENOMIC DNA]</scope>
    <source>
        <strain evidence="4 5">025E</strain>
    </source>
</reference>